<keyword evidence="8" id="KW-0325">Glycoprotein</keyword>
<name>A0A2V1APK8_9ASCO</name>
<dbReference type="VEuPathDB" id="FungiDB:CXQ85_001788"/>
<keyword evidence="9" id="KW-0119">Carbohydrate metabolism</keyword>
<dbReference type="GO" id="GO:0042973">
    <property type="term" value="F:glucan endo-1,3-beta-D-glucosidase activity"/>
    <property type="evidence" value="ECO:0007669"/>
    <property type="project" value="UniProtKB-EC"/>
</dbReference>
<evidence type="ECO:0000313" key="17">
    <source>
        <dbReference type="EMBL" id="PVH20010.1"/>
    </source>
</evidence>
<accession>A0A2V1APK8</accession>
<dbReference type="RefSeq" id="XP_025340950.1">
    <property type="nucleotide sequence ID" value="XM_025485485.1"/>
</dbReference>
<dbReference type="GO" id="GO:0071555">
    <property type="term" value="P:cell wall organization"/>
    <property type="evidence" value="ECO:0007669"/>
    <property type="project" value="UniProtKB-KW"/>
</dbReference>
<evidence type="ECO:0000256" key="7">
    <source>
        <dbReference type="ARBA" id="ARBA00023136"/>
    </source>
</evidence>
<evidence type="ECO:0000256" key="11">
    <source>
        <dbReference type="ARBA" id="ARBA00023326"/>
    </source>
</evidence>
<dbReference type="GeneID" id="37007119"/>
<dbReference type="PANTHER" id="PTHR16631">
    <property type="entry name" value="GLUCAN 1,3-BETA-GLUCOSIDASE"/>
    <property type="match status" value="1"/>
</dbReference>
<keyword evidence="10" id="KW-0961">Cell wall biogenesis/degradation</keyword>
<feature type="compositionally biased region" description="Basic and acidic residues" evidence="15">
    <location>
        <begin position="29"/>
        <end position="39"/>
    </location>
</feature>
<keyword evidence="5" id="KW-1003">Cell membrane</keyword>
<dbReference type="Proteomes" id="UP000244309">
    <property type="component" value="Unassembled WGS sequence"/>
</dbReference>
<gene>
    <name evidence="17" type="ORF">CXQ85_001788</name>
</gene>
<keyword evidence="16" id="KW-1133">Transmembrane helix</keyword>
<feature type="region of interest" description="Disordered" evidence="15">
    <location>
        <begin position="1"/>
        <end position="58"/>
    </location>
</feature>
<dbReference type="STRING" id="45357.A0A2V1APK8"/>
<evidence type="ECO:0000256" key="1">
    <source>
        <dbReference type="ARBA" id="ARBA00000382"/>
    </source>
</evidence>
<keyword evidence="11" id="KW-0624">Polysaccharide degradation</keyword>
<evidence type="ECO:0000256" key="16">
    <source>
        <dbReference type="SAM" id="Phobius"/>
    </source>
</evidence>
<organism evidence="17 18">
    <name type="scientific">Candidozyma haemuli</name>
    <dbReference type="NCBI Taxonomy" id="45357"/>
    <lineage>
        <taxon>Eukaryota</taxon>
        <taxon>Fungi</taxon>
        <taxon>Dikarya</taxon>
        <taxon>Ascomycota</taxon>
        <taxon>Saccharomycotina</taxon>
        <taxon>Pichiomycetes</taxon>
        <taxon>Metschnikowiaceae</taxon>
        <taxon>Candidozyma</taxon>
    </lineage>
</organism>
<dbReference type="GO" id="GO:0005576">
    <property type="term" value="C:extracellular region"/>
    <property type="evidence" value="ECO:0007669"/>
    <property type="project" value="TreeGrafter"/>
</dbReference>
<reference evidence="17 18" key="1">
    <citation type="submission" date="2017-12" db="EMBL/GenBank/DDBJ databases">
        <title>Genome Sequence of a Multidrug-Resistant Candida haemulonii Isolate from a Patient with Chronic Leg Ulcers in Israel.</title>
        <authorList>
            <person name="Chow N.A."/>
            <person name="Gade L."/>
            <person name="Batra D."/>
            <person name="Rowe L.A."/>
            <person name="Ben-Ami R."/>
            <person name="Loparev V.N."/>
            <person name="Litvintseva A.P."/>
        </authorList>
    </citation>
    <scope>NUCLEOTIDE SEQUENCE [LARGE SCALE GENOMIC DNA]</scope>
    <source>
        <strain evidence="17 18">B11899</strain>
    </source>
</reference>
<dbReference type="EC" id="3.2.1.39" evidence="4"/>
<comment type="similarity">
    <text evidence="3">Belongs to the glycosyl hydrolase 17 family.</text>
</comment>
<dbReference type="EMBL" id="PKFO01000003">
    <property type="protein sequence ID" value="PVH20010.1"/>
    <property type="molecule type" value="Genomic_DNA"/>
</dbReference>
<dbReference type="AlphaFoldDB" id="A0A2V1APK8"/>
<sequence length="541" mass="59738">MSSHSTDSYSDSKHLTFQENDEPQASRDQYQDYSDKVIDAEPEPQSPIGEDGRPSMQTVSETWSGYHRDTNECTEFCQDCCICFGACDACCPSTGEGCLSSTAAFFGNIMVGFCNLSHDNAGSPIESNPELKALAMDQLTAGNALQKDDIPLSSPAFNATLKMSSSSRPASVSYPSATEFSPQKVELQRQPSSGTVIFKPLSAISPLSDDFKFCLTKAKGLSSPISINPPNSKISVEEISGKDGDDEMPQKRNWNFGNIILFVLALISFCCLIPAIIFAITGSNLSTTNFFNSMQPLDREKMLSDLTKKYDFIPNIIRDSSGRGQGSGSNWRMTPWFDGISYSPSGTLEPECTFSQEEADTDIMLLSQITGKIRTYSTRCNQAEFILNAINRTQVPLKVALGIWISNDSSSNEIELSAVKHLVAQYPERYFESIFVGNEVRYRDDVSEEMHIQYIQSVKDFVHQAGKKIPVGTSELSVALSPKIAASCDFIGVNLNPFYENVPVEKACDWIFEFMTQYVKPLLPDTTKVVISETPQVSTHF</sequence>
<keyword evidence="6" id="KW-0378">Hydrolase</keyword>
<dbReference type="GO" id="GO:0009986">
    <property type="term" value="C:cell surface"/>
    <property type="evidence" value="ECO:0007669"/>
    <property type="project" value="TreeGrafter"/>
</dbReference>
<dbReference type="GO" id="GO:0000272">
    <property type="term" value="P:polysaccharide catabolic process"/>
    <property type="evidence" value="ECO:0007669"/>
    <property type="project" value="UniProtKB-KW"/>
</dbReference>
<comment type="catalytic activity">
    <reaction evidence="1">
        <text>Hydrolysis of (1-&gt;3)-beta-D-glucosidic linkages in (1-&gt;3)-beta-D-glucans.</text>
        <dbReference type="EC" id="3.2.1.39"/>
    </reaction>
</comment>
<evidence type="ECO:0000256" key="9">
    <source>
        <dbReference type="ARBA" id="ARBA00023277"/>
    </source>
</evidence>
<dbReference type="InterPro" id="IPR050732">
    <property type="entry name" value="Beta-glucan_modifiers"/>
</dbReference>
<dbReference type="GO" id="GO:0009277">
    <property type="term" value="C:fungal-type cell wall"/>
    <property type="evidence" value="ECO:0007669"/>
    <property type="project" value="TreeGrafter"/>
</dbReference>
<feature type="transmembrane region" description="Helical" evidence="16">
    <location>
        <begin position="259"/>
        <end position="280"/>
    </location>
</feature>
<dbReference type="PANTHER" id="PTHR16631:SF17">
    <property type="entry name" value="GLUCAN ENDO-1,3-BETA-GLUCOSIDASE BTGC"/>
    <property type="match status" value="1"/>
</dbReference>
<dbReference type="Gene3D" id="3.20.20.80">
    <property type="entry name" value="Glycosidases"/>
    <property type="match status" value="1"/>
</dbReference>
<dbReference type="OrthoDB" id="4090086at2759"/>
<evidence type="ECO:0000256" key="13">
    <source>
        <dbReference type="ARBA" id="ARBA00042373"/>
    </source>
</evidence>
<dbReference type="SUPFAM" id="SSF51445">
    <property type="entry name" value="(Trans)glycosidases"/>
    <property type="match status" value="1"/>
</dbReference>
<proteinExistence type="inferred from homology"/>
<protein>
    <recommendedName>
        <fullName evidence="4">glucan endo-1,3-beta-D-glucosidase</fullName>
        <ecNumber evidence="4">3.2.1.39</ecNumber>
    </recommendedName>
    <alternativeName>
        <fullName evidence="14">Endo-1,3-beta-glucanase btgC</fullName>
    </alternativeName>
    <alternativeName>
        <fullName evidence="13">Laminarinase btgC</fullName>
    </alternativeName>
</protein>
<evidence type="ECO:0000256" key="8">
    <source>
        <dbReference type="ARBA" id="ARBA00023180"/>
    </source>
</evidence>
<evidence type="ECO:0000256" key="14">
    <source>
        <dbReference type="ARBA" id="ARBA00043078"/>
    </source>
</evidence>
<evidence type="ECO:0000313" key="18">
    <source>
        <dbReference type="Proteomes" id="UP000244309"/>
    </source>
</evidence>
<evidence type="ECO:0000256" key="6">
    <source>
        <dbReference type="ARBA" id="ARBA00022801"/>
    </source>
</evidence>
<comment type="function">
    <text evidence="12">Glucanases play a role in cell expansion during growth, in cell-cell fusion during mating, and in spore release during sporulation. This enzyme may be involved in beta-glucan degradation. Active on laminarin and lichenan.</text>
</comment>
<evidence type="ECO:0000256" key="15">
    <source>
        <dbReference type="SAM" id="MobiDB-lite"/>
    </source>
</evidence>
<keyword evidence="18" id="KW-1185">Reference proteome</keyword>
<comment type="caution">
    <text evidence="17">The sequence shown here is derived from an EMBL/GenBank/DDBJ whole genome shotgun (WGS) entry which is preliminary data.</text>
</comment>
<evidence type="ECO:0000256" key="3">
    <source>
        <dbReference type="ARBA" id="ARBA00008773"/>
    </source>
</evidence>
<dbReference type="InterPro" id="IPR017853">
    <property type="entry name" value="GH"/>
</dbReference>
<evidence type="ECO:0000256" key="4">
    <source>
        <dbReference type="ARBA" id="ARBA00012780"/>
    </source>
</evidence>
<comment type="subcellular location">
    <subcellularLocation>
        <location evidence="2">Cell membrane</location>
        <topology evidence="2">Single-pass type II membrane protein</topology>
    </subcellularLocation>
</comment>
<evidence type="ECO:0000256" key="10">
    <source>
        <dbReference type="ARBA" id="ARBA00023316"/>
    </source>
</evidence>
<keyword evidence="7 16" id="KW-0472">Membrane</keyword>
<evidence type="ECO:0000256" key="5">
    <source>
        <dbReference type="ARBA" id="ARBA00022475"/>
    </source>
</evidence>
<evidence type="ECO:0000256" key="2">
    <source>
        <dbReference type="ARBA" id="ARBA00004401"/>
    </source>
</evidence>
<evidence type="ECO:0000256" key="12">
    <source>
        <dbReference type="ARBA" id="ARBA00037649"/>
    </source>
</evidence>
<dbReference type="GO" id="GO:0005886">
    <property type="term" value="C:plasma membrane"/>
    <property type="evidence" value="ECO:0007669"/>
    <property type="project" value="UniProtKB-SubCell"/>
</dbReference>
<keyword evidence="16" id="KW-0812">Transmembrane</keyword>